<organism evidence="2">
    <name type="scientific">Siphoviridae sp. ctbbV81</name>
    <dbReference type="NCBI Taxonomy" id="2827900"/>
    <lineage>
        <taxon>Viruses</taxon>
        <taxon>Duplodnaviria</taxon>
        <taxon>Heunggongvirae</taxon>
        <taxon>Uroviricota</taxon>
        <taxon>Caudoviricetes</taxon>
    </lineage>
</organism>
<accession>A0A8S5TQP4</accession>
<protein>
    <submittedName>
        <fullName evidence="2">Uncharacterized protein</fullName>
    </submittedName>
</protein>
<feature type="transmembrane region" description="Helical" evidence="1">
    <location>
        <begin position="12"/>
        <end position="33"/>
    </location>
</feature>
<sequence>MFIVCFQKFRELFANLKILLANMSIVKISMFQFTT</sequence>
<proteinExistence type="predicted"/>
<keyword evidence="1" id="KW-0472">Membrane</keyword>
<keyword evidence="1" id="KW-0812">Transmembrane</keyword>
<evidence type="ECO:0000313" key="2">
    <source>
        <dbReference type="EMBL" id="DAF65440.1"/>
    </source>
</evidence>
<evidence type="ECO:0000256" key="1">
    <source>
        <dbReference type="SAM" id="Phobius"/>
    </source>
</evidence>
<name>A0A8S5TQP4_9CAUD</name>
<dbReference type="EMBL" id="BK032878">
    <property type="protein sequence ID" value="DAF65440.1"/>
    <property type="molecule type" value="Genomic_DNA"/>
</dbReference>
<keyword evidence="1" id="KW-1133">Transmembrane helix</keyword>
<reference evidence="2" key="1">
    <citation type="journal article" date="2021" name="Proc. Natl. Acad. Sci. U.S.A.">
        <title>A Catalog of Tens of Thousands of Viruses from Human Metagenomes Reveals Hidden Associations with Chronic Diseases.</title>
        <authorList>
            <person name="Tisza M.J."/>
            <person name="Buck C.B."/>
        </authorList>
    </citation>
    <scope>NUCLEOTIDE SEQUENCE</scope>
    <source>
        <strain evidence="2">CtbbV81</strain>
    </source>
</reference>